<accession>A0A100VNS7</accession>
<dbReference type="SUPFAM" id="SSF51569">
    <property type="entry name" value="Aldolase"/>
    <property type="match status" value="1"/>
</dbReference>
<dbReference type="Gene3D" id="3.20.20.70">
    <property type="entry name" value="Aldolase class I"/>
    <property type="match status" value="1"/>
</dbReference>
<dbReference type="GO" id="GO:0008840">
    <property type="term" value="F:4-hydroxy-tetrahydrodipicolinate synthase activity"/>
    <property type="evidence" value="ECO:0007669"/>
    <property type="project" value="TreeGrafter"/>
</dbReference>
<feature type="active site" description="Schiff-base intermediate with substrate" evidence="4">
    <location>
        <position position="171"/>
    </location>
</feature>
<sequence length="314" mass="35765">MLNDTLFPDGVWPVMLTPFTEDNEIDYTALEELIEWYLDKGVHGLFAVCLSSEMLHLSLQERVDLAKFVVEKTKGRVPVVASGHNSDDLQEQITELTAIAQTGVDAVILVTSRIAGPDDDDAVWKRNLSTIMERLPDVRLGLYECPIPYHRLLSPELLKWCADSGRFFFLKETSCDLEQIRQKVAAVQGTPLKIYNANGTSYLGSLQAGAHGYSGILTNFHPDLYVWIVENWQQDQARAERLQTLIGPLHLFEGRHYPVNAKYLLQQEGLKLTLHSRARSSEELRPVHRLEVDQFLELSQLFRQSLITKDESFR</sequence>
<evidence type="ECO:0000313" key="6">
    <source>
        <dbReference type="Proteomes" id="UP000069697"/>
    </source>
</evidence>
<proteinExistence type="inferred from homology"/>
<reference evidence="5 6" key="1">
    <citation type="journal article" date="2016" name="Genome Announc.">
        <title>Draft Genome Sequence of Paenibacillus amylolyticus Heshi-A3, Isolated from Fermented Rice Bran in a Japanese Fermented Seafood Dish.</title>
        <authorList>
            <person name="Akuzawa S."/>
            <person name="Nagaoka J."/>
            <person name="Kanekatsu M."/>
            <person name="Kubota E."/>
            <person name="Ohtake R."/>
            <person name="Suzuki T."/>
            <person name="Kanesaki Y."/>
        </authorList>
    </citation>
    <scope>NUCLEOTIDE SEQUENCE [LARGE SCALE GENOMIC DNA]</scope>
    <source>
        <strain evidence="5 6">Heshi-A3</strain>
    </source>
</reference>
<evidence type="ECO:0000256" key="2">
    <source>
        <dbReference type="ARBA" id="ARBA00023239"/>
    </source>
</evidence>
<dbReference type="PIRSF" id="PIRSF001365">
    <property type="entry name" value="DHDPS"/>
    <property type="match status" value="1"/>
</dbReference>
<dbReference type="CDD" id="cd00408">
    <property type="entry name" value="DHDPS-like"/>
    <property type="match status" value="1"/>
</dbReference>
<protein>
    <submittedName>
        <fullName evidence="5">Dihydrodipicolinate synthetase</fullName>
    </submittedName>
</protein>
<evidence type="ECO:0000256" key="1">
    <source>
        <dbReference type="ARBA" id="ARBA00007592"/>
    </source>
</evidence>
<comment type="similarity">
    <text evidence="1 3">Belongs to the DapA family.</text>
</comment>
<evidence type="ECO:0000256" key="4">
    <source>
        <dbReference type="PIRSR" id="PIRSR001365-1"/>
    </source>
</evidence>
<evidence type="ECO:0000256" key="3">
    <source>
        <dbReference type="PIRNR" id="PIRNR001365"/>
    </source>
</evidence>
<gene>
    <name evidence="5" type="ORF">PAHA3_3353</name>
</gene>
<dbReference type="PANTHER" id="PTHR12128:SF66">
    <property type="entry name" value="4-HYDROXY-2-OXOGLUTARATE ALDOLASE, MITOCHONDRIAL"/>
    <property type="match status" value="1"/>
</dbReference>
<evidence type="ECO:0000313" key="5">
    <source>
        <dbReference type="EMBL" id="GAS83275.1"/>
    </source>
</evidence>
<dbReference type="Proteomes" id="UP000069697">
    <property type="component" value="Unassembled WGS sequence"/>
</dbReference>
<name>A0A100VNS7_PAEAM</name>
<dbReference type="AlphaFoldDB" id="A0A100VNS7"/>
<reference evidence="6" key="2">
    <citation type="submission" date="2016-01" db="EMBL/GenBank/DDBJ databases">
        <title>Draft Genome Sequence of Paenibacillus amylolyticus Heshi-A3 that Was Isolated from Fermented Rice Bran with Aging Salted Mackerel, Which Was Named Heshiko as Traditional Fermented Seafood in Japan.</title>
        <authorList>
            <person name="Akuzawa S."/>
            <person name="Nakagawa J."/>
            <person name="Kanekatsu T."/>
            <person name="Kubota E."/>
            <person name="Ohtake R."/>
            <person name="Suzuki T."/>
            <person name="Kanesaki Y."/>
        </authorList>
    </citation>
    <scope>NUCLEOTIDE SEQUENCE [LARGE SCALE GENOMIC DNA]</scope>
    <source>
        <strain evidence="6">Heshi-A3</strain>
    </source>
</reference>
<feature type="active site" description="Proton donor/acceptor" evidence="4">
    <location>
        <position position="143"/>
    </location>
</feature>
<keyword evidence="2 3" id="KW-0456">Lyase</keyword>
<dbReference type="Pfam" id="PF00701">
    <property type="entry name" value="DHDPS"/>
    <property type="match status" value="1"/>
</dbReference>
<dbReference type="SMART" id="SM01130">
    <property type="entry name" value="DHDPS"/>
    <property type="match status" value="1"/>
</dbReference>
<dbReference type="InterPro" id="IPR002220">
    <property type="entry name" value="DapA-like"/>
</dbReference>
<comment type="caution">
    <text evidence="5">The sequence shown here is derived from an EMBL/GenBank/DDBJ whole genome shotgun (WGS) entry which is preliminary data.</text>
</comment>
<organism evidence="5 6">
    <name type="scientific">Paenibacillus amylolyticus</name>
    <dbReference type="NCBI Taxonomy" id="1451"/>
    <lineage>
        <taxon>Bacteria</taxon>
        <taxon>Bacillati</taxon>
        <taxon>Bacillota</taxon>
        <taxon>Bacilli</taxon>
        <taxon>Bacillales</taxon>
        <taxon>Paenibacillaceae</taxon>
        <taxon>Paenibacillus</taxon>
    </lineage>
</organism>
<dbReference type="PANTHER" id="PTHR12128">
    <property type="entry name" value="DIHYDRODIPICOLINATE SYNTHASE"/>
    <property type="match status" value="1"/>
</dbReference>
<dbReference type="InterPro" id="IPR013785">
    <property type="entry name" value="Aldolase_TIM"/>
</dbReference>
<dbReference type="EMBL" id="BCNV01000001">
    <property type="protein sequence ID" value="GAS83275.1"/>
    <property type="molecule type" value="Genomic_DNA"/>
</dbReference>